<accession>A0A0M3I7Z6</accession>
<proteinExistence type="predicted"/>
<dbReference type="WBParaSite" id="ALUE_0001339501-mRNA-1">
    <property type="protein sequence ID" value="ALUE_0001339501-mRNA-1"/>
    <property type="gene ID" value="ALUE_0001339501"/>
</dbReference>
<name>A0A0M3I7Z6_ASCLU</name>
<dbReference type="AlphaFoldDB" id="A0A0M3I7Z6"/>
<evidence type="ECO:0000313" key="1">
    <source>
        <dbReference type="Proteomes" id="UP000036681"/>
    </source>
</evidence>
<protein>
    <submittedName>
        <fullName evidence="2">COesterase domain-containing protein</fullName>
    </submittedName>
</protein>
<keyword evidence="1" id="KW-1185">Reference proteome</keyword>
<organism evidence="1 2">
    <name type="scientific">Ascaris lumbricoides</name>
    <name type="common">Giant roundworm</name>
    <dbReference type="NCBI Taxonomy" id="6252"/>
    <lineage>
        <taxon>Eukaryota</taxon>
        <taxon>Metazoa</taxon>
        <taxon>Ecdysozoa</taxon>
        <taxon>Nematoda</taxon>
        <taxon>Chromadorea</taxon>
        <taxon>Rhabditida</taxon>
        <taxon>Spirurina</taxon>
        <taxon>Ascaridomorpha</taxon>
        <taxon>Ascaridoidea</taxon>
        <taxon>Ascarididae</taxon>
        <taxon>Ascaris</taxon>
    </lineage>
</organism>
<sequence length="106" mass="12070">MASRVFPVVRLLIHSAFCRKFPSIEQNNIPFEAEIYVRKPQRCGECGMTRCDWTEANTFVTTPFSVEESGQVYGSLTFPMLHGAYHAYEPPTESLHLVVNSRCNLI</sequence>
<reference evidence="2" key="1">
    <citation type="submission" date="2017-02" db="UniProtKB">
        <authorList>
            <consortium name="WormBaseParasite"/>
        </authorList>
    </citation>
    <scope>IDENTIFICATION</scope>
</reference>
<dbReference type="Proteomes" id="UP000036681">
    <property type="component" value="Unplaced"/>
</dbReference>
<evidence type="ECO:0000313" key="2">
    <source>
        <dbReference type="WBParaSite" id="ALUE_0001339501-mRNA-1"/>
    </source>
</evidence>